<dbReference type="Pfam" id="PF17667">
    <property type="entry name" value="Pkinase_fungal"/>
    <property type="match status" value="1"/>
</dbReference>
<dbReference type="InterPro" id="IPR011009">
    <property type="entry name" value="Kinase-like_dom_sf"/>
</dbReference>
<dbReference type="PANTHER" id="PTHR38248:SF2">
    <property type="entry name" value="FUNK1 11"/>
    <property type="match status" value="1"/>
</dbReference>
<evidence type="ECO:0000313" key="3">
    <source>
        <dbReference type="EMBL" id="GJE92030.1"/>
    </source>
</evidence>
<feature type="region of interest" description="Disordered" evidence="1">
    <location>
        <begin position="80"/>
        <end position="113"/>
    </location>
</feature>
<organism evidence="3 4">
    <name type="scientific">Phanerochaete sordida</name>
    <dbReference type="NCBI Taxonomy" id="48140"/>
    <lineage>
        <taxon>Eukaryota</taxon>
        <taxon>Fungi</taxon>
        <taxon>Dikarya</taxon>
        <taxon>Basidiomycota</taxon>
        <taxon>Agaricomycotina</taxon>
        <taxon>Agaricomycetes</taxon>
        <taxon>Polyporales</taxon>
        <taxon>Phanerochaetaceae</taxon>
        <taxon>Phanerochaete</taxon>
    </lineage>
</organism>
<dbReference type="InterPro" id="IPR008266">
    <property type="entry name" value="Tyr_kinase_AS"/>
</dbReference>
<proteinExistence type="predicted"/>
<accession>A0A9P3GC86</accession>
<gene>
    <name evidence="3" type="ORF">PsYK624_081830</name>
</gene>
<dbReference type="GO" id="GO:0004672">
    <property type="term" value="F:protein kinase activity"/>
    <property type="evidence" value="ECO:0007669"/>
    <property type="project" value="InterPro"/>
</dbReference>
<dbReference type="SUPFAM" id="SSF56112">
    <property type="entry name" value="Protein kinase-like (PK-like)"/>
    <property type="match status" value="1"/>
</dbReference>
<dbReference type="PROSITE" id="PS50011">
    <property type="entry name" value="PROTEIN_KINASE_DOM"/>
    <property type="match status" value="1"/>
</dbReference>
<evidence type="ECO:0000256" key="1">
    <source>
        <dbReference type="SAM" id="MobiDB-lite"/>
    </source>
</evidence>
<dbReference type="OrthoDB" id="2751093at2759"/>
<feature type="compositionally biased region" description="Basic and acidic residues" evidence="1">
    <location>
        <begin position="82"/>
        <end position="95"/>
    </location>
</feature>
<dbReference type="GO" id="GO:0005524">
    <property type="term" value="F:ATP binding"/>
    <property type="evidence" value="ECO:0007669"/>
    <property type="project" value="InterPro"/>
</dbReference>
<feature type="region of interest" description="Disordered" evidence="1">
    <location>
        <begin position="698"/>
        <end position="751"/>
    </location>
</feature>
<feature type="domain" description="Protein kinase" evidence="2">
    <location>
        <begin position="264"/>
        <end position="660"/>
    </location>
</feature>
<name>A0A9P3GC86_9APHY</name>
<dbReference type="Gene3D" id="1.10.510.10">
    <property type="entry name" value="Transferase(Phosphotransferase) domain 1"/>
    <property type="match status" value="1"/>
</dbReference>
<feature type="region of interest" description="Disordered" evidence="1">
    <location>
        <begin position="301"/>
        <end position="321"/>
    </location>
</feature>
<dbReference type="Proteomes" id="UP000703269">
    <property type="component" value="Unassembled WGS sequence"/>
</dbReference>
<keyword evidence="4" id="KW-1185">Reference proteome</keyword>
<dbReference type="PROSITE" id="PS00109">
    <property type="entry name" value="PROTEIN_KINASE_TYR"/>
    <property type="match status" value="1"/>
</dbReference>
<evidence type="ECO:0000313" key="4">
    <source>
        <dbReference type="Proteomes" id="UP000703269"/>
    </source>
</evidence>
<dbReference type="InterPro" id="IPR000719">
    <property type="entry name" value="Prot_kinase_dom"/>
</dbReference>
<dbReference type="InterPro" id="IPR040976">
    <property type="entry name" value="Pkinase_fungal"/>
</dbReference>
<sequence>MSSIDKHFVGIISPELFLERFMKPIGGCAAAPSADFSKLEAARTVRQTSETLIRAVEKHKICPGLRLFITKVKKRNIGQASRVDDAHPERTHEQVDSPPVCPPLAARSHARSKRGAKTKRSFIEYHDFATAALAFEVLLSHDEDPFRNPPPTSQDDSSWPSAADYALSVDDAGSPVDHPLPTDDPALGEGCPAVRPTSEAAAVRSRLLSYAEAYFARQHRCFLFQVVVVKDLVRFLRWDRSGVIASSSFSAAQHPYLAQFLWRFDHMNGVQRGWDPTVTLATRHEKKIFEDALREFLRVDTGPSSQSPAARTIPDGEQTLDGTETYPTWRIRVAHEKTGTFTELVTRRPFAGHQTMFGRATRAYLTFDLTTCRLVFLKDAWRANDRRLRPEFRIYQELHAHDVPFIPYPMYGGDVRHPDGQPQETLAHLLIKEPSERHAPGARLEGHIHHRLVQDIAYPLETVRDERELMQAIHDALTALDRAHSELGLLHRDLSSMNVMLSLDGKCLLSDWDHAGMLQQKAQGVGTFQFMSIRLLKSKTVAVNEHVDDLESIFWVFLFVAIIRFAVRLDGINLHIFQNPGPDRWHFTGMSKSSHLCSAMKYRDCFTSEAFTNLLQDLACSWADYQVGLYMDEAKALDPTFPPLSPERAIIMDLAKQPSFWRDKFAAAISKYDAEQAARPQKHPATDTVLAMAELRQNQDGPTFDLPTSAAEPHGRKRKAPAREPSTGEDGPTEPRRSKRLRKVVRNTSCS</sequence>
<dbReference type="PANTHER" id="PTHR38248">
    <property type="entry name" value="FUNK1 6"/>
    <property type="match status" value="1"/>
</dbReference>
<comment type="caution">
    <text evidence="3">The sequence shown here is derived from an EMBL/GenBank/DDBJ whole genome shotgun (WGS) entry which is preliminary data.</text>
</comment>
<dbReference type="EMBL" id="BPQB01000024">
    <property type="protein sequence ID" value="GJE92030.1"/>
    <property type="molecule type" value="Genomic_DNA"/>
</dbReference>
<reference evidence="3 4" key="1">
    <citation type="submission" date="2021-08" db="EMBL/GenBank/DDBJ databases">
        <title>Draft Genome Sequence of Phanerochaete sordida strain YK-624.</title>
        <authorList>
            <person name="Mori T."/>
            <person name="Dohra H."/>
            <person name="Suzuki T."/>
            <person name="Kawagishi H."/>
            <person name="Hirai H."/>
        </authorList>
    </citation>
    <scope>NUCLEOTIDE SEQUENCE [LARGE SCALE GENOMIC DNA]</scope>
    <source>
        <strain evidence="3 4">YK-624</strain>
    </source>
</reference>
<evidence type="ECO:0000259" key="2">
    <source>
        <dbReference type="PROSITE" id="PS50011"/>
    </source>
</evidence>
<dbReference type="AlphaFoldDB" id="A0A9P3GC86"/>
<protein>
    <recommendedName>
        <fullName evidence="2">Protein kinase domain-containing protein</fullName>
    </recommendedName>
</protein>